<feature type="region of interest" description="Disordered" evidence="1">
    <location>
        <begin position="1"/>
        <end position="53"/>
    </location>
</feature>
<dbReference type="SUPFAM" id="SSF51182">
    <property type="entry name" value="RmlC-like cupins"/>
    <property type="match status" value="1"/>
</dbReference>
<proteinExistence type="predicted"/>
<dbReference type="InterPro" id="IPR014710">
    <property type="entry name" value="RmlC-like_jellyroll"/>
</dbReference>
<evidence type="ECO:0000256" key="1">
    <source>
        <dbReference type="SAM" id="MobiDB-lite"/>
    </source>
</evidence>
<dbReference type="GeneID" id="73902595"/>
<comment type="caution">
    <text evidence="3">The sequence shown here is derived from an EMBL/GenBank/DDBJ whole genome shotgun (WGS) entry which is preliminary data.</text>
</comment>
<dbReference type="RefSeq" id="WP_256533466.1">
    <property type="nucleotide sequence ID" value="NZ_CP101824.1"/>
</dbReference>
<name>A0ABD5NPZ5_9EURY</name>
<dbReference type="AlphaFoldDB" id="A0ABD5NPZ5"/>
<dbReference type="Gene3D" id="2.60.120.10">
    <property type="entry name" value="Jelly Rolls"/>
    <property type="match status" value="1"/>
</dbReference>
<accession>A0ABD5NPZ5</accession>
<sequence>MTDIHIHDLESNWAESTGDPLTLYETDDPTTESGSFVIEPGERVPEAGTTSHAGDELSVVLSGELEVVTESTRTVEATAFTVIPAGVEHYSVNRGDEPVKLVYTILGDL</sequence>
<evidence type="ECO:0000313" key="4">
    <source>
        <dbReference type="Proteomes" id="UP001595846"/>
    </source>
</evidence>
<feature type="domain" description="Cupin type-2" evidence="2">
    <location>
        <begin position="36"/>
        <end position="102"/>
    </location>
</feature>
<evidence type="ECO:0000313" key="3">
    <source>
        <dbReference type="EMBL" id="MFC3959137.1"/>
    </source>
</evidence>
<gene>
    <name evidence="3" type="ORF">ACFOUR_12255</name>
</gene>
<keyword evidence="4" id="KW-1185">Reference proteome</keyword>
<protein>
    <submittedName>
        <fullName evidence="3">Cupin domain-containing protein</fullName>
    </submittedName>
</protein>
<reference evidence="3 4" key="1">
    <citation type="journal article" date="2019" name="Int. J. Syst. Evol. Microbiol.">
        <title>The Global Catalogue of Microorganisms (GCM) 10K type strain sequencing project: providing services to taxonomists for standard genome sequencing and annotation.</title>
        <authorList>
            <consortium name="The Broad Institute Genomics Platform"/>
            <consortium name="The Broad Institute Genome Sequencing Center for Infectious Disease"/>
            <person name="Wu L."/>
            <person name="Ma J."/>
        </authorList>
    </citation>
    <scope>NUCLEOTIDE SEQUENCE [LARGE SCALE GENOMIC DNA]</scope>
    <source>
        <strain evidence="3 4">IBRC-M 10256</strain>
    </source>
</reference>
<dbReference type="CDD" id="cd02208">
    <property type="entry name" value="cupin_RmlC-like"/>
    <property type="match status" value="1"/>
</dbReference>
<dbReference type="InterPro" id="IPR011051">
    <property type="entry name" value="RmlC_Cupin_sf"/>
</dbReference>
<dbReference type="Proteomes" id="UP001595846">
    <property type="component" value="Unassembled WGS sequence"/>
</dbReference>
<dbReference type="InterPro" id="IPR013096">
    <property type="entry name" value="Cupin_2"/>
</dbReference>
<feature type="compositionally biased region" description="Basic and acidic residues" evidence="1">
    <location>
        <begin position="1"/>
        <end position="10"/>
    </location>
</feature>
<evidence type="ECO:0000259" key="2">
    <source>
        <dbReference type="Pfam" id="PF07883"/>
    </source>
</evidence>
<dbReference type="EMBL" id="JBHSAQ010000010">
    <property type="protein sequence ID" value="MFC3959137.1"/>
    <property type="molecule type" value="Genomic_DNA"/>
</dbReference>
<dbReference type="Pfam" id="PF07883">
    <property type="entry name" value="Cupin_2"/>
    <property type="match status" value="1"/>
</dbReference>
<organism evidence="3 4">
    <name type="scientific">Halovivax cerinus</name>
    <dbReference type="NCBI Taxonomy" id="1487865"/>
    <lineage>
        <taxon>Archaea</taxon>
        <taxon>Methanobacteriati</taxon>
        <taxon>Methanobacteriota</taxon>
        <taxon>Stenosarchaea group</taxon>
        <taxon>Halobacteria</taxon>
        <taxon>Halobacteriales</taxon>
        <taxon>Natrialbaceae</taxon>
        <taxon>Halovivax</taxon>
    </lineage>
</organism>